<dbReference type="EMBL" id="ML119055">
    <property type="protein sequence ID" value="ROT38431.1"/>
    <property type="molecule type" value="Genomic_DNA"/>
</dbReference>
<feature type="compositionally biased region" description="Acidic residues" evidence="1">
    <location>
        <begin position="264"/>
        <end position="280"/>
    </location>
</feature>
<protein>
    <submittedName>
        <fullName evidence="2">Uncharacterized protein</fullName>
    </submittedName>
</protein>
<dbReference type="AlphaFoldDB" id="A0A3N2PVA9"/>
<sequence length="280" mass="31481">MANVHDDLAKARRDATDKIVSGLVWKAVDLLVVKGLLKTNGLGGRTVTIPPPPPGVRGPVRLEQQLMIGASRQDHPTLERHSINKNPAAFICHHPTVELTTSAGSLRHALGCDLDDGREFWIHWEVWGGDPEVPARLTGHIWLGMRIPHIWKAEARSLYDTMHSLSDRLPLRPPFYLLSLSDHLPLEVQPFCFEIMGRMDRNPTRIDHLTQPLPQLWLRSQTLKDNAGDRPQRDRPYGAAVKQLEVILGMAEFVKEVDQLGQGEGEDEGEDEDEDEVIHT</sequence>
<evidence type="ECO:0000313" key="3">
    <source>
        <dbReference type="Proteomes" id="UP000272025"/>
    </source>
</evidence>
<evidence type="ECO:0000256" key="1">
    <source>
        <dbReference type="SAM" id="MobiDB-lite"/>
    </source>
</evidence>
<dbReference type="RefSeq" id="XP_028466237.1">
    <property type="nucleotide sequence ID" value="XM_028614182.1"/>
</dbReference>
<dbReference type="GeneID" id="39582660"/>
<gene>
    <name evidence="2" type="ORF">SODALDRAFT_359524</name>
</gene>
<evidence type="ECO:0000313" key="2">
    <source>
        <dbReference type="EMBL" id="ROT38431.1"/>
    </source>
</evidence>
<feature type="region of interest" description="Disordered" evidence="1">
    <location>
        <begin position="257"/>
        <end position="280"/>
    </location>
</feature>
<accession>A0A3N2PVA9</accession>
<name>A0A3N2PVA9_SODAK</name>
<organism evidence="2 3">
    <name type="scientific">Sodiomyces alkalinus (strain CBS 110278 / VKM F-3762 / F11)</name>
    <name type="common">Alkaliphilic filamentous fungus</name>
    <dbReference type="NCBI Taxonomy" id="1314773"/>
    <lineage>
        <taxon>Eukaryota</taxon>
        <taxon>Fungi</taxon>
        <taxon>Dikarya</taxon>
        <taxon>Ascomycota</taxon>
        <taxon>Pezizomycotina</taxon>
        <taxon>Sordariomycetes</taxon>
        <taxon>Hypocreomycetidae</taxon>
        <taxon>Glomerellales</taxon>
        <taxon>Plectosphaerellaceae</taxon>
        <taxon>Sodiomyces</taxon>
    </lineage>
</organism>
<proteinExistence type="predicted"/>
<reference evidence="2 3" key="1">
    <citation type="journal article" date="2018" name="Mol. Ecol.">
        <title>The obligate alkalophilic soda-lake fungus Sodiomyces alkalinus has shifted to a protein diet.</title>
        <authorList>
            <person name="Grum-Grzhimaylo A.A."/>
            <person name="Falkoski D.L."/>
            <person name="van den Heuvel J."/>
            <person name="Valero-Jimenez C.A."/>
            <person name="Min B."/>
            <person name="Choi I.G."/>
            <person name="Lipzen A."/>
            <person name="Daum C.G."/>
            <person name="Aanen D.K."/>
            <person name="Tsang A."/>
            <person name="Henrissat B."/>
            <person name="Bilanenko E.N."/>
            <person name="de Vries R.P."/>
            <person name="van Kan J.A.L."/>
            <person name="Grigoriev I.V."/>
            <person name="Debets A.J.M."/>
        </authorList>
    </citation>
    <scope>NUCLEOTIDE SEQUENCE [LARGE SCALE GENOMIC DNA]</scope>
    <source>
        <strain evidence="2 3">F11</strain>
    </source>
</reference>
<dbReference type="Proteomes" id="UP000272025">
    <property type="component" value="Unassembled WGS sequence"/>
</dbReference>
<keyword evidence="3" id="KW-1185">Reference proteome</keyword>